<organism evidence="1 2">
    <name type="scientific">Campylobacter coli</name>
    <dbReference type="NCBI Taxonomy" id="195"/>
    <lineage>
        <taxon>Bacteria</taxon>
        <taxon>Pseudomonadati</taxon>
        <taxon>Campylobacterota</taxon>
        <taxon>Epsilonproteobacteria</taxon>
        <taxon>Campylobacterales</taxon>
        <taxon>Campylobacteraceae</taxon>
        <taxon>Campylobacter</taxon>
    </lineage>
</organism>
<comment type="caution">
    <text evidence="1">The sequence shown here is derived from an EMBL/GenBank/DDBJ whole genome shotgun (WGS) entry which is preliminary data.</text>
</comment>
<gene>
    <name evidence="1" type="ORF">DYF97_09145</name>
</gene>
<proteinExistence type="predicted"/>
<accession>A0A5T1YPI3</accession>
<evidence type="ECO:0000313" key="1">
    <source>
        <dbReference type="EMBL" id="EAL8417514.1"/>
    </source>
</evidence>
<evidence type="ECO:0000313" key="2">
    <source>
        <dbReference type="Proteomes" id="UP000333665"/>
    </source>
</evidence>
<reference evidence="1 2" key="1">
    <citation type="submission" date="2018-08" db="EMBL/GenBank/DDBJ databases">
        <authorList>
            <consortium name="NARMS: The National Antimicrobial Resistance Monitoring System"/>
        </authorList>
    </citation>
    <scope>NUCLEOTIDE SEQUENCE [LARGE SCALE GENOMIC DNA]</scope>
    <source>
        <strain evidence="1 2">FSIS11812579</strain>
    </source>
</reference>
<sequence>MVRKPKFKLIAKGEDITEKLSKNLINISYEDKEKAESDEISLSVFGLYSKPLFGDSLELWLGFEKLYKCGSFSVNVV</sequence>
<dbReference type="AlphaFoldDB" id="A0A5T1YPI3"/>
<dbReference type="Proteomes" id="UP000333665">
    <property type="component" value="Unassembled WGS sequence"/>
</dbReference>
<protein>
    <submittedName>
        <fullName evidence="1">Phage tail protein</fullName>
    </submittedName>
</protein>
<dbReference type="EMBL" id="AACRQU010000032">
    <property type="protein sequence ID" value="EAL8417514.1"/>
    <property type="molecule type" value="Genomic_DNA"/>
</dbReference>
<name>A0A5T1YPI3_CAMCO</name>
<feature type="non-terminal residue" evidence="1">
    <location>
        <position position="77"/>
    </location>
</feature>